<protein>
    <recommendedName>
        <fullName evidence="3">ThiJ/PfpI family protein</fullName>
    </recommendedName>
</protein>
<comment type="caution">
    <text evidence="1">The sequence shown here is derived from an EMBL/GenBank/DDBJ whole genome shotgun (WGS) entry which is preliminary data.</text>
</comment>
<evidence type="ECO:0008006" key="3">
    <source>
        <dbReference type="Google" id="ProtNLM"/>
    </source>
</evidence>
<dbReference type="InterPro" id="IPR029062">
    <property type="entry name" value="Class_I_gatase-like"/>
</dbReference>
<dbReference type="Proteomes" id="UP000490535">
    <property type="component" value="Unassembled WGS sequence"/>
</dbReference>
<accession>A0A833TTQ5</accession>
<dbReference type="SUPFAM" id="SSF52317">
    <property type="entry name" value="Class I glutamine amidotransferase-like"/>
    <property type="match status" value="1"/>
</dbReference>
<evidence type="ECO:0000313" key="2">
    <source>
        <dbReference type="Proteomes" id="UP000490535"/>
    </source>
</evidence>
<dbReference type="Gene3D" id="3.40.50.880">
    <property type="match status" value="1"/>
</dbReference>
<evidence type="ECO:0000313" key="1">
    <source>
        <dbReference type="EMBL" id="KAF1012905.1"/>
    </source>
</evidence>
<name>A0A833TTQ5_ACIBZ</name>
<dbReference type="AlphaFoldDB" id="A0A833TTQ5"/>
<dbReference type="EMBL" id="WNDP01000250">
    <property type="protein sequence ID" value="KAF1012905.1"/>
    <property type="molecule type" value="Genomic_DNA"/>
</dbReference>
<proteinExistence type="predicted"/>
<reference evidence="2" key="1">
    <citation type="journal article" date="2020" name="MBio">
        <title>Horizontal gene transfer to a defensive symbiont with a reduced genome amongst a multipartite beetle microbiome.</title>
        <authorList>
            <person name="Waterworth S.C."/>
            <person name="Florez L.V."/>
            <person name="Rees E.R."/>
            <person name="Hertweck C."/>
            <person name="Kaltenpoth M."/>
            <person name="Kwan J.C."/>
        </authorList>
    </citation>
    <scope>NUCLEOTIDE SEQUENCE [LARGE SCALE GENOMIC DNA]</scope>
</reference>
<organism evidence="1 2">
    <name type="scientific">Acinetobacter bereziniae</name>
    <name type="common">Acinetobacter genomosp. 10</name>
    <dbReference type="NCBI Taxonomy" id="106648"/>
    <lineage>
        <taxon>Bacteria</taxon>
        <taxon>Pseudomonadati</taxon>
        <taxon>Pseudomonadota</taxon>
        <taxon>Gammaproteobacteria</taxon>
        <taxon>Moraxellales</taxon>
        <taxon>Moraxellaceae</taxon>
        <taxon>Acinetobacter</taxon>
    </lineage>
</organism>
<gene>
    <name evidence="1" type="ORF">GAK29_04790</name>
</gene>
<sequence length="87" mass="9542">MKTQLGTPFIVRKRGTSFTNIEEKDMALEGDILCLVETELSKLGAKFESAESWRECVVLDGKLITGQNPASANKLSQVILKELGVSE</sequence>